<dbReference type="InterPro" id="IPR011333">
    <property type="entry name" value="SKP1/BTB/POZ_sf"/>
</dbReference>
<evidence type="ECO:0000313" key="3">
    <source>
        <dbReference type="Proteomes" id="UP000789508"/>
    </source>
</evidence>
<dbReference type="EMBL" id="CAJVPS010012082">
    <property type="protein sequence ID" value="CAG8669014.1"/>
    <property type="molecule type" value="Genomic_DNA"/>
</dbReference>
<keyword evidence="3" id="KW-1185">Reference proteome</keyword>
<dbReference type="OrthoDB" id="10329653at2759"/>
<comment type="caution">
    <text evidence="2">The sequence shown here is derived from an EMBL/GenBank/DDBJ whole genome shotgun (WGS) entry which is preliminary data.</text>
</comment>
<evidence type="ECO:0000259" key="1">
    <source>
        <dbReference type="Pfam" id="PF02214"/>
    </source>
</evidence>
<name>A0A9N9HF38_9GLOM</name>
<dbReference type="SUPFAM" id="SSF54695">
    <property type="entry name" value="POZ domain"/>
    <property type="match status" value="1"/>
</dbReference>
<dbReference type="GO" id="GO:0051260">
    <property type="term" value="P:protein homooligomerization"/>
    <property type="evidence" value="ECO:0007669"/>
    <property type="project" value="InterPro"/>
</dbReference>
<proteinExistence type="predicted"/>
<dbReference type="Pfam" id="PF02214">
    <property type="entry name" value="BTB_2"/>
    <property type="match status" value="1"/>
</dbReference>
<evidence type="ECO:0000313" key="2">
    <source>
        <dbReference type="EMBL" id="CAG8669014.1"/>
    </source>
</evidence>
<organism evidence="2 3">
    <name type="scientific">Ambispora leptoticha</name>
    <dbReference type="NCBI Taxonomy" id="144679"/>
    <lineage>
        <taxon>Eukaryota</taxon>
        <taxon>Fungi</taxon>
        <taxon>Fungi incertae sedis</taxon>
        <taxon>Mucoromycota</taxon>
        <taxon>Glomeromycotina</taxon>
        <taxon>Glomeromycetes</taxon>
        <taxon>Archaeosporales</taxon>
        <taxon>Ambisporaceae</taxon>
        <taxon>Ambispora</taxon>
    </lineage>
</organism>
<feature type="domain" description="Potassium channel tetramerisation-type BTB" evidence="1">
    <location>
        <begin position="7"/>
        <end position="108"/>
    </location>
</feature>
<dbReference type="Proteomes" id="UP000789508">
    <property type="component" value="Unassembled WGS sequence"/>
</dbReference>
<dbReference type="AlphaFoldDB" id="A0A9N9HF38"/>
<dbReference type="Gene3D" id="3.30.710.10">
    <property type="entry name" value="Potassium Channel Kv1.1, Chain A"/>
    <property type="match status" value="1"/>
</dbReference>
<reference evidence="2" key="1">
    <citation type="submission" date="2021-06" db="EMBL/GenBank/DDBJ databases">
        <authorList>
            <person name="Kallberg Y."/>
            <person name="Tangrot J."/>
            <person name="Rosling A."/>
        </authorList>
    </citation>
    <scope>NUCLEOTIDE SEQUENCE</scope>
    <source>
        <strain evidence="2">FL130A</strain>
    </source>
</reference>
<sequence length="276" mass="32187">MTNTNIIYLNVGGQMLIQFEIPYERFFAYPESLLAQHMGDLVKLKLEEAKVSKKKLNFFIDRDPTLFSHIHHYYLTGECYFHENADPVNGHQITYDELVLEFKYYQFPVDAISLPKRLQVSQELSTKESEAKNVLTQNKIAQLRGAHINYFVETLQKIILELILVKCSRFSMLFTHRQNPPIIHFFKLADTAVVEEKINAMLDPFGSSGATILQIYRAFIQEYMKKNIPILSEWNTNNGFDPEIGQYYEIDLRIIITNINTDNVFFETSLENRAII</sequence>
<protein>
    <submittedName>
        <fullName evidence="2">4161_t:CDS:1</fullName>
    </submittedName>
</protein>
<dbReference type="InterPro" id="IPR003131">
    <property type="entry name" value="T1-type_BTB"/>
</dbReference>
<gene>
    <name evidence="2" type="ORF">ALEPTO_LOCUS10542</name>
</gene>
<accession>A0A9N9HF38</accession>